<dbReference type="InterPro" id="IPR001138">
    <property type="entry name" value="Zn2Cys6_DnaBD"/>
</dbReference>
<keyword evidence="2" id="KW-0539">Nucleus</keyword>
<protein>
    <submittedName>
        <fullName evidence="4">LAQU0S01e16204g1_1</fullName>
    </submittedName>
</protein>
<dbReference type="InterPro" id="IPR021858">
    <property type="entry name" value="Fun_TF"/>
</dbReference>
<dbReference type="GO" id="GO:0000981">
    <property type="term" value="F:DNA-binding transcription factor activity, RNA polymerase II-specific"/>
    <property type="evidence" value="ECO:0007669"/>
    <property type="project" value="InterPro"/>
</dbReference>
<dbReference type="OrthoDB" id="3598904at2759"/>
<dbReference type="CDD" id="cd00067">
    <property type="entry name" value="GAL4"/>
    <property type="match status" value="1"/>
</dbReference>
<dbReference type="PANTHER" id="PTHR37534">
    <property type="entry name" value="TRANSCRIPTIONAL ACTIVATOR PROTEIN UGA3"/>
    <property type="match status" value="1"/>
</dbReference>
<organism evidence="4 5">
    <name type="scientific">Lachancea quebecensis</name>
    <dbReference type="NCBI Taxonomy" id="1654605"/>
    <lineage>
        <taxon>Eukaryota</taxon>
        <taxon>Fungi</taxon>
        <taxon>Dikarya</taxon>
        <taxon>Ascomycota</taxon>
        <taxon>Saccharomycotina</taxon>
        <taxon>Saccharomycetes</taxon>
        <taxon>Saccharomycetales</taxon>
        <taxon>Saccharomycetaceae</taxon>
        <taxon>Lachancea</taxon>
    </lineage>
</organism>
<dbReference type="PANTHER" id="PTHR37534:SF46">
    <property type="entry name" value="ZN(II)2CYS6 TRANSCRIPTION FACTOR (EUROFUNG)"/>
    <property type="match status" value="1"/>
</dbReference>
<dbReference type="SUPFAM" id="SSF57701">
    <property type="entry name" value="Zn2/Cys6 DNA-binding domain"/>
    <property type="match status" value="1"/>
</dbReference>
<evidence type="ECO:0000256" key="1">
    <source>
        <dbReference type="ARBA" id="ARBA00004123"/>
    </source>
</evidence>
<dbReference type="GO" id="GO:0008270">
    <property type="term" value="F:zinc ion binding"/>
    <property type="evidence" value="ECO:0007669"/>
    <property type="project" value="InterPro"/>
</dbReference>
<dbReference type="SMART" id="SM00066">
    <property type="entry name" value="GAL4"/>
    <property type="match status" value="1"/>
</dbReference>
<keyword evidence="5" id="KW-1185">Reference proteome</keyword>
<dbReference type="PROSITE" id="PS50048">
    <property type="entry name" value="ZN2_CY6_FUNGAL_2"/>
    <property type="match status" value="1"/>
</dbReference>
<dbReference type="InterPro" id="IPR036864">
    <property type="entry name" value="Zn2-C6_fun-type_DNA-bd_sf"/>
</dbReference>
<accession>A0A0P1KMX3</accession>
<evidence type="ECO:0000256" key="2">
    <source>
        <dbReference type="ARBA" id="ARBA00023242"/>
    </source>
</evidence>
<name>A0A0P1KMX3_9SACH</name>
<sequence length="632" mass="71516">MDFRPKRKRSVHGCLTCRARRKKCDEKKPICGGCERNFVQCTWPQHTGGRVRRKRGELADQTAGDLSTSADRGADQEFQFHIICGPRTPASKKFDVLTFEAYSISSSNQLTKYDKDRGCFVATSQFAAESAEELTKWAAFADVQQASKQVVAAVSTQEALTDLSVEATLDMHMGGIAANVIGLPTGSVVIHSAASVDTQNWALQQSNWVHEQLLERYRKAEEVTDEDLAGVDLREFLFYTCVKGFVPKLDTQYTHPSLTTGATFLPQADRNSIVRSVFACCGATYLAWYDLERFQQLSDELYIDCKTQILQYVQRTDNYADEDWLFASLQLLCIRDKNSFTGTVDGCVWHLANSFSIIREKYYQRAPAESFDDPLSDKLLRESIVLQPQERMFMESFIYHYSISLLFARDISALPNPCALFKSLSLVLKCPVYDIHGYNDWVSNPLLGLTLDAFEILAKLSYIARMPMPLGPTWLNKVVHLKSLCACYAPPAPTYSPDVSEAEWLNYRVTSTTGVLVTKACELLAGKIIDYETFDTGSSDVQMRTKEIIQLFEGLPSDHKIWGILPWTLLITGAFCRRIEDQIFIIRKIEIMAHRAHSYCGLKMTSFLHAIWNSEVGINYLFDRDRLAQVDL</sequence>
<proteinExistence type="predicted"/>
<dbReference type="Proteomes" id="UP000236544">
    <property type="component" value="Unassembled WGS sequence"/>
</dbReference>
<dbReference type="EMBL" id="LN890560">
    <property type="protein sequence ID" value="CUS20858.1"/>
    <property type="molecule type" value="Genomic_DNA"/>
</dbReference>
<evidence type="ECO:0000313" key="4">
    <source>
        <dbReference type="EMBL" id="CUS20858.1"/>
    </source>
</evidence>
<dbReference type="PROSITE" id="PS00463">
    <property type="entry name" value="ZN2_CY6_FUNGAL_1"/>
    <property type="match status" value="1"/>
</dbReference>
<comment type="subcellular location">
    <subcellularLocation>
        <location evidence="1">Nucleus</location>
    </subcellularLocation>
</comment>
<reference evidence="5" key="1">
    <citation type="submission" date="2015-10" db="EMBL/GenBank/DDBJ databases">
        <authorList>
            <person name="Devillers H."/>
        </authorList>
    </citation>
    <scope>NUCLEOTIDE SEQUENCE [LARGE SCALE GENOMIC DNA]</scope>
</reference>
<evidence type="ECO:0000259" key="3">
    <source>
        <dbReference type="PROSITE" id="PS50048"/>
    </source>
</evidence>
<dbReference type="Gene3D" id="4.10.240.10">
    <property type="entry name" value="Zn(2)-C6 fungal-type DNA-binding domain"/>
    <property type="match status" value="1"/>
</dbReference>
<gene>
    <name evidence="4" type="ORF">LAQU0_S01e16204g</name>
</gene>
<dbReference type="GO" id="GO:0005634">
    <property type="term" value="C:nucleus"/>
    <property type="evidence" value="ECO:0007669"/>
    <property type="project" value="UniProtKB-SubCell"/>
</dbReference>
<feature type="domain" description="Zn(2)-C6 fungal-type" evidence="3">
    <location>
        <begin position="13"/>
        <end position="43"/>
    </location>
</feature>
<dbReference type="Pfam" id="PF11951">
    <property type="entry name" value="Fungal_trans_2"/>
    <property type="match status" value="1"/>
</dbReference>
<dbReference type="Pfam" id="PF00172">
    <property type="entry name" value="Zn_clus"/>
    <property type="match status" value="1"/>
</dbReference>
<dbReference type="AlphaFoldDB" id="A0A0P1KMX3"/>
<evidence type="ECO:0000313" key="5">
    <source>
        <dbReference type="Proteomes" id="UP000236544"/>
    </source>
</evidence>